<evidence type="ECO:0000256" key="1">
    <source>
        <dbReference type="SAM" id="Phobius"/>
    </source>
</evidence>
<dbReference type="RefSeq" id="WP_135548651.1">
    <property type="nucleotide sequence ID" value="NZ_SPQQ01000006.1"/>
</dbReference>
<keyword evidence="3" id="KW-1185">Reference proteome</keyword>
<keyword evidence="1" id="KW-0472">Membrane</keyword>
<proteinExistence type="predicted"/>
<evidence type="ECO:0000313" key="2">
    <source>
        <dbReference type="EMBL" id="TGE36725.1"/>
    </source>
</evidence>
<protein>
    <submittedName>
        <fullName evidence="2">Uncharacterized protein</fullName>
    </submittedName>
</protein>
<gene>
    <name evidence="2" type="ORF">E4K67_16535</name>
</gene>
<dbReference type="AlphaFoldDB" id="A0A4Z0R2Y8"/>
<keyword evidence="1" id="KW-1133">Transmembrane helix</keyword>
<reference evidence="2 3" key="1">
    <citation type="submission" date="2019-03" db="EMBL/GenBank/DDBJ databases">
        <title>Draft Genome Sequence of Desulfosporosinus fructosivorans Strain 63.6F, Isolated from Marine Sediment in the Baltic Sea.</title>
        <authorList>
            <person name="Hausmann B."/>
            <person name="Vandieken V."/>
            <person name="Pjevac P."/>
            <person name="Schreck K."/>
            <person name="Herbold C.W."/>
            <person name="Loy A."/>
        </authorList>
    </citation>
    <scope>NUCLEOTIDE SEQUENCE [LARGE SCALE GENOMIC DNA]</scope>
    <source>
        <strain evidence="2 3">63.6F</strain>
    </source>
</reference>
<organism evidence="2 3">
    <name type="scientific">Desulfosporosinus fructosivorans</name>
    <dbReference type="NCBI Taxonomy" id="2018669"/>
    <lineage>
        <taxon>Bacteria</taxon>
        <taxon>Bacillati</taxon>
        <taxon>Bacillota</taxon>
        <taxon>Clostridia</taxon>
        <taxon>Eubacteriales</taxon>
        <taxon>Desulfitobacteriaceae</taxon>
        <taxon>Desulfosporosinus</taxon>
    </lineage>
</organism>
<dbReference type="Proteomes" id="UP000298460">
    <property type="component" value="Unassembled WGS sequence"/>
</dbReference>
<evidence type="ECO:0000313" key="3">
    <source>
        <dbReference type="Proteomes" id="UP000298460"/>
    </source>
</evidence>
<keyword evidence="1" id="KW-0812">Transmembrane</keyword>
<dbReference type="EMBL" id="SPQQ01000006">
    <property type="protein sequence ID" value="TGE36725.1"/>
    <property type="molecule type" value="Genomic_DNA"/>
</dbReference>
<feature type="transmembrane region" description="Helical" evidence="1">
    <location>
        <begin position="46"/>
        <end position="65"/>
    </location>
</feature>
<name>A0A4Z0R2Y8_9FIRM</name>
<comment type="caution">
    <text evidence="2">The sequence shown here is derived from an EMBL/GenBank/DDBJ whole genome shotgun (WGS) entry which is preliminary data.</text>
</comment>
<accession>A0A4Z0R2Y8</accession>
<dbReference type="OrthoDB" id="1796573at2"/>
<sequence length="148" mass="17472">MGIICQPILKTIENQDIPVPSERMGHLFCEFLGRYNEWKAAKVQEMIWIFILLFLGICIILLPWFLLGRGLVMSVVMLVIFYFASRHYLELNEQVSHLFVNVHILHHHLTGKLEVGFCEHLEPCQCAENFRRYVIMNYNISFYNPSLR</sequence>